<dbReference type="EMBL" id="GG662807">
    <property type="protein sequence ID" value="EAR81736.3"/>
    <property type="molecule type" value="Genomic_DNA"/>
</dbReference>
<proteinExistence type="predicted"/>
<dbReference type="KEGG" id="tet:TTHERM_01539700"/>
<dbReference type="GeneID" id="7826518"/>
<feature type="transmembrane region" description="Helical" evidence="1">
    <location>
        <begin position="394"/>
        <end position="412"/>
    </location>
</feature>
<gene>
    <name evidence="2" type="ORF">TTHERM_01539700</name>
</gene>
<name>Q228M0_TETTS</name>
<evidence type="ECO:0000313" key="2">
    <source>
        <dbReference type="EMBL" id="EAR81736.3"/>
    </source>
</evidence>
<keyword evidence="1" id="KW-0812">Transmembrane</keyword>
<dbReference type="AlphaFoldDB" id="Q228M0"/>
<dbReference type="HOGENOM" id="CLU_006621_1_0_1"/>
<dbReference type="Proteomes" id="UP000009168">
    <property type="component" value="Unassembled WGS sequence"/>
</dbReference>
<dbReference type="Gene3D" id="3.30.450.20">
    <property type="entry name" value="PAS domain"/>
    <property type="match status" value="2"/>
</dbReference>
<feature type="transmembrane region" description="Helical" evidence="1">
    <location>
        <begin position="6"/>
        <end position="28"/>
    </location>
</feature>
<keyword evidence="3" id="KW-1185">Reference proteome</keyword>
<dbReference type="RefSeq" id="XP_001029399.3">
    <property type="nucleotide sequence ID" value="XM_001029399.3"/>
</dbReference>
<protein>
    <submittedName>
        <fullName evidence="2">Tetratricopeptide repeat protein</fullName>
    </submittedName>
</protein>
<feature type="transmembrane region" description="Helical" evidence="1">
    <location>
        <begin position="301"/>
        <end position="319"/>
    </location>
</feature>
<keyword evidence="1" id="KW-1133">Transmembrane helix</keyword>
<keyword evidence="1" id="KW-0472">Membrane</keyword>
<evidence type="ECO:0000313" key="3">
    <source>
        <dbReference type="Proteomes" id="UP000009168"/>
    </source>
</evidence>
<dbReference type="InParanoid" id="Q228M0"/>
<organism evidence="2 3">
    <name type="scientific">Tetrahymena thermophila (strain SB210)</name>
    <dbReference type="NCBI Taxonomy" id="312017"/>
    <lineage>
        <taxon>Eukaryota</taxon>
        <taxon>Sar</taxon>
        <taxon>Alveolata</taxon>
        <taxon>Ciliophora</taxon>
        <taxon>Intramacronucleata</taxon>
        <taxon>Oligohymenophorea</taxon>
        <taxon>Hymenostomatida</taxon>
        <taxon>Tetrahymenina</taxon>
        <taxon>Tetrahymenidae</taxon>
        <taxon>Tetrahymena</taxon>
    </lineage>
</organism>
<reference evidence="3" key="1">
    <citation type="journal article" date="2006" name="PLoS Biol.">
        <title>Macronuclear genome sequence of the ciliate Tetrahymena thermophila, a model eukaryote.</title>
        <authorList>
            <person name="Eisen J.A."/>
            <person name="Coyne R.S."/>
            <person name="Wu M."/>
            <person name="Wu D."/>
            <person name="Thiagarajan M."/>
            <person name="Wortman J.R."/>
            <person name="Badger J.H."/>
            <person name="Ren Q."/>
            <person name="Amedeo P."/>
            <person name="Jones K.M."/>
            <person name="Tallon L.J."/>
            <person name="Delcher A.L."/>
            <person name="Salzberg S.L."/>
            <person name="Silva J.C."/>
            <person name="Haas B.J."/>
            <person name="Majoros W.H."/>
            <person name="Farzad M."/>
            <person name="Carlton J.M."/>
            <person name="Smith R.K. Jr."/>
            <person name="Garg J."/>
            <person name="Pearlman R.E."/>
            <person name="Karrer K.M."/>
            <person name="Sun L."/>
            <person name="Manning G."/>
            <person name="Elde N.C."/>
            <person name="Turkewitz A.P."/>
            <person name="Asai D.J."/>
            <person name="Wilkes D.E."/>
            <person name="Wang Y."/>
            <person name="Cai H."/>
            <person name="Collins K."/>
            <person name="Stewart B.A."/>
            <person name="Lee S.R."/>
            <person name="Wilamowska K."/>
            <person name="Weinberg Z."/>
            <person name="Ruzzo W.L."/>
            <person name="Wloga D."/>
            <person name="Gaertig J."/>
            <person name="Frankel J."/>
            <person name="Tsao C.-C."/>
            <person name="Gorovsky M.A."/>
            <person name="Keeling P.J."/>
            <person name="Waller R.F."/>
            <person name="Patron N.J."/>
            <person name="Cherry J.M."/>
            <person name="Stover N.A."/>
            <person name="Krieger C.J."/>
            <person name="del Toro C."/>
            <person name="Ryder H.F."/>
            <person name="Williamson S.C."/>
            <person name="Barbeau R.A."/>
            <person name="Hamilton E.P."/>
            <person name="Orias E."/>
        </authorList>
    </citation>
    <scope>NUCLEOTIDE SEQUENCE [LARGE SCALE GENOMIC DNA]</scope>
    <source>
        <strain evidence="3">SB210</strain>
    </source>
</reference>
<evidence type="ECO:0000256" key="1">
    <source>
        <dbReference type="SAM" id="Phobius"/>
    </source>
</evidence>
<sequence length="452" mass="54119">MQALILKLIIIVSIPIIIGVGIVLTVFYKQLWIALDEWERDSSVWINQTQQQTLYNSVLSQQLLEQYSFNQLQLHMVVMKSLLSKYQQSIIIQNPAANFTVCSYRELEFNQCAQNVYDQLNENLFYADIYFVRSIFEFKLLTPQQQYFIEMNQRVSFYGRASVLATQNEGLIQLIYSYNSDTTSILYGVPTQLFNVTDADYESCMGSGFIEPYDPRCRHWYAYAQQNQGFFIYEPYLNVVVDNLLMTLSSQVDYKKEFYSVASIDFGMQNIVQLFNSALSENAYSVLIHEFNQTVDFYQKYYLFYCFFILFQFITQVFYHPMLLFHQVLSWADLEFININQYCSDSVELMQQCYNQKEDFSNQIDQTIQFIKNGNYSTEDQFNLDQLYQRWERFGQKLQFYIYLFIICRFIIFQKKDKHNFPYQELDKRIQQPIAIFLRYINDRKSNNRQKR</sequence>
<accession>Q228M0</accession>